<dbReference type="OrthoDB" id="3773726at2759"/>
<protein>
    <submittedName>
        <fullName evidence="2">HET-domain-containing protein</fullName>
    </submittedName>
</protein>
<organism evidence="2 3">
    <name type="scientific">Byssothecium circinans</name>
    <dbReference type="NCBI Taxonomy" id="147558"/>
    <lineage>
        <taxon>Eukaryota</taxon>
        <taxon>Fungi</taxon>
        <taxon>Dikarya</taxon>
        <taxon>Ascomycota</taxon>
        <taxon>Pezizomycotina</taxon>
        <taxon>Dothideomycetes</taxon>
        <taxon>Pleosporomycetidae</taxon>
        <taxon>Pleosporales</taxon>
        <taxon>Massarineae</taxon>
        <taxon>Massarinaceae</taxon>
        <taxon>Byssothecium</taxon>
    </lineage>
</organism>
<feature type="domain" description="Heterokaryon incompatibility" evidence="1">
    <location>
        <begin position="195"/>
        <end position="357"/>
    </location>
</feature>
<dbReference type="AlphaFoldDB" id="A0A6A5TLI1"/>
<dbReference type="PANTHER" id="PTHR33112">
    <property type="entry name" value="DOMAIN PROTEIN, PUTATIVE-RELATED"/>
    <property type="match status" value="1"/>
</dbReference>
<dbReference type="Pfam" id="PF06985">
    <property type="entry name" value="HET"/>
    <property type="match status" value="1"/>
</dbReference>
<reference evidence="2" key="1">
    <citation type="journal article" date="2020" name="Stud. Mycol.">
        <title>101 Dothideomycetes genomes: a test case for predicting lifestyles and emergence of pathogens.</title>
        <authorList>
            <person name="Haridas S."/>
            <person name="Albert R."/>
            <person name="Binder M."/>
            <person name="Bloem J."/>
            <person name="Labutti K."/>
            <person name="Salamov A."/>
            <person name="Andreopoulos B."/>
            <person name="Baker S."/>
            <person name="Barry K."/>
            <person name="Bills G."/>
            <person name="Bluhm B."/>
            <person name="Cannon C."/>
            <person name="Castanera R."/>
            <person name="Culley D."/>
            <person name="Daum C."/>
            <person name="Ezra D."/>
            <person name="Gonzalez J."/>
            <person name="Henrissat B."/>
            <person name="Kuo A."/>
            <person name="Liang C."/>
            <person name="Lipzen A."/>
            <person name="Lutzoni F."/>
            <person name="Magnuson J."/>
            <person name="Mondo S."/>
            <person name="Nolan M."/>
            <person name="Ohm R."/>
            <person name="Pangilinan J."/>
            <person name="Park H.-J."/>
            <person name="Ramirez L."/>
            <person name="Alfaro M."/>
            <person name="Sun H."/>
            <person name="Tritt A."/>
            <person name="Yoshinaga Y."/>
            <person name="Zwiers L.-H."/>
            <person name="Turgeon B."/>
            <person name="Goodwin S."/>
            <person name="Spatafora J."/>
            <person name="Crous P."/>
            <person name="Grigoriev I."/>
        </authorList>
    </citation>
    <scope>NUCLEOTIDE SEQUENCE</scope>
    <source>
        <strain evidence="2">CBS 675.92</strain>
    </source>
</reference>
<dbReference type="EMBL" id="ML977005">
    <property type="protein sequence ID" value="KAF1953248.1"/>
    <property type="molecule type" value="Genomic_DNA"/>
</dbReference>
<proteinExistence type="predicted"/>
<dbReference type="PANTHER" id="PTHR33112:SF10">
    <property type="entry name" value="TOL"/>
    <property type="match status" value="1"/>
</dbReference>
<keyword evidence="3" id="KW-1185">Reference proteome</keyword>
<evidence type="ECO:0000313" key="2">
    <source>
        <dbReference type="EMBL" id="KAF1953248.1"/>
    </source>
</evidence>
<evidence type="ECO:0000259" key="1">
    <source>
        <dbReference type="Pfam" id="PF06985"/>
    </source>
</evidence>
<dbReference type="InterPro" id="IPR010730">
    <property type="entry name" value="HET"/>
</dbReference>
<accession>A0A6A5TLI1</accession>
<sequence>MTPELRKLVVNDALCEQCIDASNSEQHGQKRVHHPDLHSLRVAAQRRCPICVVIFREASAALQQHESLDAISHCKSTIDFHEKDQPPGGSITIQWKIQSTSTLLLRSGFLELKLLHDDLLQCWRHAASYEYPASTSDLPVANLAQSWLENCVRSHSKCQPSDHLYCPPRLLDLSGESPRLRIIDRNAIPEGASSYAALSHCWGPNPEFLTLTTANIQEFSIGISMHDLPQNFQDAIVLCQNMQIRYLWIDSLCILQSGDGSDADWHFHVTEMRRIYSNCIVNIAASCAADAQGGFLVRRESDLIKPVVVLWPIKHKEVSYSKRCGFPQKPYLFVSYPPENHLFQDLPLNRRGWVFQERLLSPRVIHFYSDQVHWECLESCGVCESYPVGLDQTYRGTWWVPKTRLPNEDSIKNGGGLWIAQYAELVNQYTRRELTFPHVDKLPAFAGVAEHFGQYLQDHYIAGFFKSTLLPSLIWTKDWGERRGNAHKSTSSATNNTYRCPTWSWAKMDCAVRMVPIFYGRLVPEVVKAEVTLTDPTNPYGRLDDACLVLRGPLMPFKMPYIAELKCVDLEDPPLLPANAQHGRISVRAFLDDPTLQAVDLRSLFFLSISSVWIPSNNNELKSLTQGLLLRQKENVNRELYERIGVLYLYNVSPEGLIQAFGDKVVELV</sequence>
<name>A0A6A5TLI1_9PLEO</name>
<gene>
    <name evidence="2" type="ORF">CC80DRAFT_420544</name>
</gene>
<dbReference type="Proteomes" id="UP000800035">
    <property type="component" value="Unassembled WGS sequence"/>
</dbReference>
<evidence type="ECO:0000313" key="3">
    <source>
        <dbReference type="Proteomes" id="UP000800035"/>
    </source>
</evidence>